<proteinExistence type="predicted"/>
<keyword evidence="3" id="KW-1185">Reference proteome</keyword>
<organism evidence="2 3">
    <name type="scientific">Kushneria pakistanensis</name>
    <dbReference type="NCBI Taxonomy" id="1508770"/>
    <lineage>
        <taxon>Bacteria</taxon>
        <taxon>Pseudomonadati</taxon>
        <taxon>Pseudomonadota</taxon>
        <taxon>Gammaproteobacteria</taxon>
        <taxon>Oceanospirillales</taxon>
        <taxon>Halomonadaceae</taxon>
        <taxon>Kushneria</taxon>
    </lineage>
</organism>
<reference evidence="3" key="1">
    <citation type="journal article" date="2019" name="Int. J. Syst. Evol. Microbiol.">
        <title>The Global Catalogue of Microorganisms (GCM) 10K type strain sequencing project: providing services to taxonomists for standard genome sequencing and annotation.</title>
        <authorList>
            <consortium name="The Broad Institute Genomics Platform"/>
            <consortium name="The Broad Institute Genome Sequencing Center for Infectious Disease"/>
            <person name="Wu L."/>
            <person name="Ma J."/>
        </authorList>
    </citation>
    <scope>NUCLEOTIDE SEQUENCE [LARGE SCALE GENOMIC DNA]</scope>
    <source>
        <strain evidence="3">KCTC 42082</strain>
    </source>
</reference>
<dbReference type="EMBL" id="BMZM01000004">
    <property type="protein sequence ID" value="GHC32486.1"/>
    <property type="molecule type" value="Genomic_DNA"/>
</dbReference>
<dbReference type="Proteomes" id="UP000604243">
    <property type="component" value="Unassembled WGS sequence"/>
</dbReference>
<evidence type="ECO:0000313" key="2">
    <source>
        <dbReference type="EMBL" id="GHC32486.1"/>
    </source>
</evidence>
<comment type="caution">
    <text evidence="2">The sequence shown here is derived from an EMBL/GenBank/DDBJ whole genome shotgun (WGS) entry which is preliminary data.</text>
</comment>
<name>A0ABQ3FQF7_9GAMM</name>
<protein>
    <submittedName>
        <fullName evidence="2">Uncharacterized protein</fullName>
    </submittedName>
</protein>
<feature type="compositionally biased region" description="Polar residues" evidence="1">
    <location>
        <begin position="28"/>
        <end position="39"/>
    </location>
</feature>
<feature type="region of interest" description="Disordered" evidence="1">
    <location>
        <begin position="28"/>
        <end position="54"/>
    </location>
</feature>
<gene>
    <name evidence="2" type="ORF">GCM10010082_28690</name>
</gene>
<sequence>MFGRMKADPDQPSSAAIKASVSHAYWQETANQKASQPPSGSKAPGQTECASGMGHAVNLRISRDKLAPSLMIARQGHEYKG</sequence>
<accession>A0ABQ3FQF7</accession>
<evidence type="ECO:0000313" key="3">
    <source>
        <dbReference type="Proteomes" id="UP000604243"/>
    </source>
</evidence>
<evidence type="ECO:0000256" key="1">
    <source>
        <dbReference type="SAM" id="MobiDB-lite"/>
    </source>
</evidence>